<proteinExistence type="predicted"/>
<evidence type="ECO:0000313" key="4">
    <source>
        <dbReference type="Proteomes" id="UP000444316"/>
    </source>
</evidence>
<dbReference type="InterPro" id="IPR018637">
    <property type="entry name" value="DUF2059"/>
</dbReference>
<keyword evidence="1" id="KW-0732">Signal</keyword>
<evidence type="ECO:0000256" key="1">
    <source>
        <dbReference type="SAM" id="SignalP"/>
    </source>
</evidence>
<comment type="caution">
    <text evidence="3">The sequence shown here is derived from an EMBL/GenBank/DDBJ whole genome shotgun (WGS) entry which is preliminary data.</text>
</comment>
<feature type="chain" id="PRO_5032695749" evidence="1">
    <location>
        <begin position="27"/>
        <end position="183"/>
    </location>
</feature>
<name>A0A845I4L5_9BURK</name>
<sequence length="183" mass="19743">MKKIVVNTVATAVAALALLASGGAYAQATEASTAAARELFEAMNYRTMMNGMMQQMAQGIGNSMRAGAEAAIRNNPKASEQDKQAAIIKMEAELPAAIKPVQEMLSDPSLVDEVLAETVPLYARTYTADELKQITAFYRTPVGSKMLASMPKLMAEGMQIGQQVVARRVGPLMQKMQENKKTK</sequence>
<dbReference type="Proteomes" id="UP000444316">
    <property type="component" value="Unassembled WGS sequence"/>
</dbReference>
<dbReference type="AlphaFoldDB" id="A0A845I4L5"/>
<gene>
    <name evidence="3" type="ORF">GTP23_19830</name>
</gene>
<evidence type="ECO:0000313" key="3">
    <source>
        <dbReference type="EMBL" id="MYN47297.1"/>
    </source>
</evidence>
<organism evidence="3 4">
    <name type="scientific">Duganella fentianensis</name>
    <dbReference type="NCBI Taxonomy" id="2692177"/>
    <lineage>
        <taxon>Bacteria</taxon>
        <taxon>Pseudomonadati</taxon>
        <taxon>Pseudomonadota</taxon>
        <taxon>Betaproteobacteria</taxon>
        <taxon>Burkholderiales</taxon>
        <taxon>Oxalobacteraceae</taxon>
        <taxon>Telluria group</taxon>
        <taxon>Duganella</taxon>
    </lineage>
</organism>
<protein>
    <submittedName>
        <fullName evidence="3">DUF2059 domain-containing protein</fullName>
    </submittedName>
</protein>
<reference evidence="3" key="1">
    <citation type="submission" date="2019-12" db="EMBL/GenBank/DDBJ databases">
        <title>Novel species isolated from a subtropical stream in China.</title>
        <authorList>
            <person name="Lu H."/>
        </authorList>
    </citation>
    <scope>NUCLEOTIDE SEQUENCE [LARGE SCALE GENOMIC DNA]</scope>
    <source>
        <strain evidence="3">FT93W</strain>
    </source>
</reference>
<dbReference type="EMBL" id="WWCL01000004">
    <property type="protein sequence ID" value="MYN47297.1"/>
    <property type="molecule type" value="Genomic_DNA"/>
</dbReference>
<dbReference type="Pfam" id="PF09832">
    <property type="entry name" value="DUF2059"/>
    <property type="match status" value="1"/>
</dbReference>
<feature type="signal peptide" evidence="1">
    <location>
        <begin position="1"/>
        <end position="26"/>
    </location>
</feature>
<keyword evidence="4" id="KW-1185">Reference proteome</keyword>
<accession>A0A845I4L5</accession>
<feature type="domain" description="DUF2059" evidence="2">
    <location>
        <begin position="115"/>
        <end position="167"/>
    </location>
</feature>
<dbReference type="RefSeq" id="WP_161036678.1">
    <property type="nucleotide sequence ID" value="NZ_WWCL01000004.1"/>
</dbReference>
<evidence type="ECO:0000259" key="2">
    <source>
        <dbReference type="Pfam" id="PF09832"/>
    </source>
</evidence>